<organism evidence="1 2">
    <name type="scientific">Entamoeba invadens IP1</name>
    <dbReference type="NCBI Taxonomy" id="370355"/>
    <lineage>
        <taxon>Eukaryota</taxon>
        <taxon>Amoebozoa</taxon>
        <taxon>Evosea</taxon>
        <taxon>Archamoebae</taxon>
        <taxon>Mastigamoebida</taxon>
        <taxon>Entamoebidae</taxon>
        <taxon>Entamoeba</taxon>
    </lineage>
</organism>
<evidence type="ECO:0000313" key="1">
    <source>
        <dbReference type="EMBL" id="ELP89841.1"/>
    </source>
</evidence>
<evidence type="ECO:0000313" key="2">
    <source>
        <dbReference type="Proteomes" id="UP000014680"/>
    </source>
</evidence>
<reference evidence="1 2" key="1">
    <citation type="submission" date="2012-10" db="EMBL/GenBank/DDBJ databases">
        <authorList>
            <person name="Zafar N."/>
            <person name="Inman J."/>
            <person name="Hall N."/>
            <person name="Lorenzi H."/>
            <person name="Caler E."/>
        </authorList>
    </citation>
    <scope>NUCLEOTIDE SEQUENCE [LARGE SCALE GENOMIC DNA]</scope>
    <source>
        <strain evidence="1 2">IP1</strain>
    </source>
</reference>
<dbReference type="EMBL" id="KB206571">
    <property type="protein sequence ID" value="ELP89841.1"/>
    <property type="molecule type" value="Genomic_DNA"/>
</dbReference>
<proteinExistence type="predicted"/>
<dbReference type="KEGG" id="eiv:EIN_199800"/>
<dbReference type="GeneID" id="14888818"/>
<gene>
    <name evidence="1" type="ORF">EIN_199800</name>
</gene>
<dbReference type="VEuPathDB" id="AmoebaDB:EIN_199800"/>
<dbReference type="Proteomes" id="UP000014680">
    <property type="component" value="Unassembled WGS sequence"/>
</dbReference>
<dbReference type="RefSeq" id="XP_004256612.1">
    <property type="nucleotide sequence ID" value="XM_004256564.1"/>
</dbReference>
<accession>A0A0A1U9Q4</accession>
<protein>
    <submittedName>
        <fullName evidence="1">Uncharacterized protein</fullName>
    </submittedName>
</protein>
<sequence length="12" mass="1366">LASYIFLSILLL</sequence>
<name>A0A0A1U9Q4_ENTIV</name>
<feature type="non-terminal residue" evidence="1">
    <location>
        <position position="1"/>
    </location>
</feature>
<keyword evidence="2" id="KW-1185">Reference proteome</keyword>